<dbReference type="Proteomes" id="UP000789570">
    <property type="component" value="Unassembled WGS sequence"/>
</dbReference>
<comment type="caution">
    <text evidence="11">The sequence shown here is derived from an EMBL/GenBank/DDBJ whole genome shotgun (WGS) entry which is preliminary data.</text>
</comment>
<dbReference type="GO" id="GO:0005737">
    <property type="term" value="C:cytoplasm"/>
    <property type="evidence" value="ECO:0007669"/>
    <property type="project" value="TreeGrafter"/>
</dbReference>
<feature type="compositionally biased region" description="Basic and acidic residues" evidence="9">
    <location>
        <begin position="46"/>
        <end position="70"/>
    </location>
</feature>
<dbReference type="Pfam" id="PF14608">
    <property type="entry name" value="zf-CCCH_2"/>
    <property type="match status" value="6"/>
</dbReference>
<evidence type="ECO:0000313" key="12">
    <source>
        <dbReference type="Proteomes" id="UP000789570"/>
    </source>
</evidence>
<feature type="region of interest" description="Disordered" evidence="9">
    <location>
        <begin position="1"/>
        <end position="91"/>
    </location>
</feature>
<accession>A0A9N9BT37</accession>
<dbReference type="AlphaFoldDB" id="A0A9N9BT37"/>
<dbReference type="GO" id="GO:0008143">
    <property type="term" value="F:poly(A) binding"/>
    <property type="evidence" value="ECO:0007669"/>
    <property type="project" value="InterPro"/>
</dbReference>
<feature type="region of interest" description="Disordered" evidence="9">
    <location>
        <begin position="318"/>
        <end position="352"/>
    </location>
</feature>
<comment type="similarity">
    <text evidence="2">Belongs to the ZC3H14 family.</text>
</comment>
<comment type="subcellular location">
    <subcellularLocation>
        <location evidence="1">Nucleus</location>
    </subcellularLocation>
</comment>
<keyword evidence="4" id="KW-0677">Repeat</keyword>
<keyword evidence="5 8" id="KW-0863">Zinc-finger</keyword>
<organism evidence="11 12">
    <name type="scientific">Funneliformis caledonium</name>
    <dbReference type="NCBI Taxonomy" id="1117310"/>
    <lineage>
        <taxon>Eukaryota</taxon>
        <taxon>Fungi</taxon>
        <taxon>Fungi incertae sedis</taxon>
        <taxon>Mucoromycota</taxon>
        <taxon>Glomeromycotina</taxon>
        <taxon>Glomeromycetes</taxon>
        <taxon>Glomerales</taxon>
        <taxon>Glomeraceae</taxon>
        <taxon>Funneliformis</taxon>
    </lineage>
</organism>
<reference evidence="11" key="1">
    <citation type="submission" date="2021-06" db="EMBL/GenBank/DDBJ databases">
        <authorList>
            <person name="Kallberg Y."/>
            <person name="Tangrot J."/>
            <person name="Rosling A."/>
        </authorList>
    </citation>
    <scope>NUCLEOTIDE SEQUENCE</scope>
    <source>
        <strain evidence="11">UK204</strain>
    </source>
</reference>
<sequence length="613" mass="68118">MYSNEAMESQRVRSVVGSVNGKSTQRRTNGNNQTATSRLFMNAVKDASKSARNPGDRSEENVSYRSDRSERHSKRPYSPTMDYHKEDQKIKSRRVENELEYDLLFDSQDRYSRVGFEHRTNDQGLYVPSPPDYERSRYVNERRPSQQNVRPLQQPISVLDRLGKKGGQMTAYINPAFFQGSSAANTNAMPFPSDSNNNITLTPKTSRCRHWPNCDLGSTCKFHHPTEICPMVPNCPNSPKTCLYIHPANQDFVSYDQRGSIYRPGAFGNGTGQGTFGPRSSGLGSFGLSSMNPMSHGMFGQSSSYQSGAFGTGVFGHNSQRPSVSLGKNTVEQGSNVQSQREKEEKSANNISTDTINMKQTFQATSSVTSPLNTMSTETSCEKNAVTQHKTISSAQNASPAVLCKFSENCANPNCLYAHASPATVRSGFNTSTLVDIPCKFGSECTQPKCCYSHPSPAAIVSVQDPCRFYPNCQNLICPYLHIDYNNTIKVPAPCRNGAHCARPGCHFMHPWDMETDTSSIPCKFGFNCRRPDCAYAHPIGKKNYSHLSERTFAVPEEMTEKVLPLSKNQEENESNDKVQSEEVKNELNNNKSENNKEDKNKAGMNGDIVTDL</sequence>
<evidence type="ECO:0000256" key="2">
    <source>
        <dbReference type="ARBA" id="ARBA00008423"/>
    </source>
</evidence>
<keyword evidence="7" id="KW-0539">Nucleus</keyword>
<dbReference type="GO" id="GO:0043488">
    <property type="term" value="P:regulation of mRNA stability"/>
    <property type="evidence" value="ECO:0007669"/>
    <property type="project" value="InterPro"/>
</dbReference>
<gene>
    <name evidence="11" type="ORF">FCALED_LOCUS7385</name>
</gene>
<dbReference type="OrthoDB" id="438553at2759"/>
<feature type="compositionally biased region" description="Polar residues" evidence="9">
    <location>
        <begin position="318"/>
        <end position="339"/>
    </location>
</feature>
<feature type="domain" description="C3H1-type" evidence="10">
    <location>
        <begin position="202"/>
        <end position="227"/>
    </location>
</feature>
<evidence type="ECO:0000256" key="5">
    <source>
        <dbReference type="ARBA" id="ARBA00022771"/>
    </source>
</evidence>
<keyword evidence="6 8" id="KW-0862">Zinc</keyword>
<keyword evidence="3 8" id="KW-0479">Metal-binding</keyword>
<evidence type="ECO:0000256" key="3">
    <source>
        <dbReference type="ARBA" id="ARBA00022723"/>
    </source>
</evidence>
<feature type="compositionally biased region" description="Basic and acidic residues" evidence="9">
    <location>
        <begin position="569"/>
        <end position="586"/>
    </location>
</feature>
<evidence type="ECO:0000259" key="10">
    <source>
        <dbReference type="PROSITE" id="PS50103"/>
    </source>
</evidence>
<proteinExistence type="inferred from homology"/>
<name>A0A9N9BT37_9GLOM</name>
<evidence type="ECO:0000256" key="1">
    <source>
        <dbReference type="ARBA" id="ARBA00004123"/>
    </source>
</evidence>
<dbReference type="GO" id="GO:0005634">
    <property type="term" value="C:nucleus"/>
    <property type="evidence" value="ECO:0007669"/>
    <property type="project" value="UniProtKB-SubCell"/>
</dbReference>
<evidence type="ECO:0000256" key="9">
    <source>
        <dbReference type="SAM" id="MobiDB-lite"/>
    </source>
</evidence>
<dbReference type="InterPro" id="IPR040366">
    <property type="entry name" value="Nab2/ZC3H14"/>
</dbReference>
<dbReference type="PANTHER" id="PTHR14738:SF29">
    <property type="entry name" value="ZINC FINGER CCCH DOMAIN-CONTAINING PROTEIN 14"/>
    <property type="match status" value="1"/>
</dbReference>
<dbReference type="InterPro" id="IPR000571">
    <property type="entry name" value="Znf_CCCH"/>
</dbReference>
<protein>
    <submittedName>
        <fullName evidence="11">6658_t:CDS:1</fullName>
    </submittedName>
</protein>
<dbReference type="GO" id="GO:0008270">
    <property type="term" value="F:zinc ion binding"/>
    <property type="evidence" value="ECO:0007669"/>
    <property type="project" value="UniProtKB-KW"/>
</dbReference>
<dbReference type="Gene3D" id="4.10.1000.30">
    <property type="match status" value="2"/>
</dbReference>
<evidence type="ECO:0000256" key="4">
    <source>
        <dbReference type="ARBA" id="ARBA00022737"/>
    </source>
</evidence>
<dbReference type="SMART" id="SM00356">
    <property type="entry name" value="ZnF_C3H1"/>
    <property type="match status" value="4"/>
</dbReference>
<evidence type="ECO:0000256" key="8">
    <source>
        <dbReference type="PROSITE-ProRule" id="PRU00723"/>
    </source>
</evidence>
<dbReference type="PROSITE" id="PS50103">
    <property type="entry name" value="ZF_C3H1"/>
    <property type="match status" value="1"/>
</dbReference>
<feature type="zinc finger region" description="C3H1-type" evidence="8">
    <location>
        <begin position="202"/>
        <end position="227"/>
    </location>
</feature>
<dbReference type="PANTHER" id="PTHR14738">
    <property type="entry name" value="ZINC FINGER CCCH DOMAIN-CONTAINING PROTEIN 14"/>
    <property type="match status" value="1"/>
</dbReference>
<evidence type="ECO:0000256" key="6">
    <source>
        <dbReference type="ARBA" id="ARBA00022833"/>
    </source>
</evidence>
<dbReference type="Gene3D" id="4.10.1000.40">
    <property type="match status" value="1"/>
</dbReference>
<dbReference type="EMBL" id="CAJVPQ010001943">
    <property type="protein sequence ID" value="CAG8576826.1"/>
    <property type="molecule type" value="Genomic_DNA"/>
</dbReference>
<feature type="region of interest" description="Disordered" evidence="9">
    <location>
        <begin position="563"/>
        <end position="613"/>
    </location>
</feature>
<evidence type="ECO:0000313" key="11">
    <source>
        <dbReference type="EMBL" id="CAG8576826.1"/>
    </source>
</evidence>
<feature type="compositionally biased region" description="Basic and acidic residues" evidence="9">
    <location>
        <begin position="82"/>
        <end position="91"/>
    </location>
</feature>
<keyword evidence="12" id="KW-1185">Reference proteome</keyword>
<evidence type="ECO:0000256" key="7">
    <source>
        <dbReference type="ARBA" id="ARBA00023242"/>
    </source>
</evidence>
<feature type="compositionally biased region" description="Polar residues" evidence="9">
    <location>
        <begin position="20"/>
        <end position="39"/>
    </location>
</feature>